<dbReference type="AlphaFoldDB" id="A0A4S2F422"/>
<evidence type="ECO:0000256" key="2">
    <source>
        <dbReference type="SAM" id="MobiDB-lite"/>
    </source>
</evidence>
<dbReference type="PANTHER" id="PTHR30548">
    <property type="entry name" value="2-HYDROXYGLUTARYL-COA DEHYDRATASE, D-COMPONENT-RELATED"/>
    <property type="match status" value="1"/>
</dbReference>
<keyword evidence="4" id="KW-1185">Reference proteome</keyword>
<dbReference type="Gene3D" id="3.40.50.11900">
    <property type="match status" value="1"/>
</dbReference>
<feature type="region of interest" description="Disordered" evidence="2">
    <location>
        <begin position="439"/>
        <end position="463"/>
    </location>
</feature>
<comment type="caution">
    <text evidence="3">The sequence shown here is derived from an EMBL/GenBank/DDBJ whole genome shotgun (WGS) entry which is preliminary data.</text>
</comment>
<dbReference type="EMBL" id="SRYE01000001">
    <property type="protein sequence ID" value="TGY63222.1"/>
    <property type="molecule type" value="Genomic_DNA"/>
</dbReference>
<dbReference type="PANTHER" id="PTHR30548:SF2">
    <property type="entry name" value="2-HYDROXYACYL-COA DEHYDRATASE,D-COMPONENT"/>
    <property type="match status" value="1"/>
</dbReference>
<proteinExistence type="inferred from homology"/>
<evidence type="ECO:0000313" key="4">
    <source>
        <dbReference type="Proteomes" id="UP000310263"/>
    </source>
</evidence>
<comment type="similarity">
    <text evidence="1">Belongs to the FldB/FldC dehydratase alpha/beta subunit family.</text>
</comment>
<dbReference type="Gene3D" id="3.40.50.11890">
    <property type="match status" value="1"/>
</dbReference>
<dbReference type="Proteomes" id="UP000310263">
    <property type="component" value="Unassembled WGS sequence"/>
</dbReference>
<dbReference type="RefSeq" id="WP_136011849.1">
    <property type="nucleotide sequence ID" value="NZ_SRYE01000001.1"/>
</dbReference>
<gene>
    <name evidence="3" type="ORF">E5334_01590</name>
</gene>
<organism evidence="3 4">
    <name type="scientific">Muricaecibacterium torontonense</name>
    <dbReference type="NCBI Taxonomy" id="3032871"/>
    <lineage>
        <taxon>Bacteria</taxon>
        <taxon>Bacillati</taxon>
        <taxon>Actinomycetota</taxon>
        <taxon>Coriobacteriia</taxon>
        <taxon>Coriobacteriales</taxon>
        <taxon>Atopobiaceae</taxon>
        <taxon>Muricaecibacterium</taxon>
    </lineage>
</organism>
<dbReference type="GO" id="GO:0016836">
    <property type="term" value="F:hydro-lyase activity"/>
    <property type="evidence" value="ECO:0007669"/>
    <property type="project" value="UniProtKB-ARBA"/>
</dbReference>
<dbReference type="InterPro" id="IPR010327">
    <property type="entry name" value="FldB/FldC_alpha/beta"/>
</dbReference>
<reference evidence="3 4" key="1">
    <citation type="submission" date="2019-04" db="EMBL/GenBank/DDBJ databases">
        <title>Microbes associate with the intestines of laboratory mice.</title>
        <authorList>
            <person name="Navarre W."/>
            <person name="Wong E."/>
            <person name="Huang K."/>
            <person name="Tropini C."/>
            <person name="Ng K."/>
            <person name="Yu B."/>
        </authorList>
    </citation>
    <scope>NUCLEOTIDE SEQUENCE [LARGE SCALE GENOMIC DNA]</scope>
    <source>
        <strain evidence="3 4">NM07_P-09</strain>
    </source>
</reference>
<name>A0A4S2F422_9ACTN</name>
<sequence length="463" mass="51166">MTQMTKSDDQKLGIKILDAWASAIDGVMDDRPDITGFWLLKAFQVKRAQCRFLPDRWAHPSGQQAALLALESVTGALEHPQDIVLTSIFMPNEIFQSLGLYPLIAEAAANFVTGAHAEPSFIESAEKHGVPETYCSFHKVLLGGAFAEVFPSIPFIANCSVACDANNLSFKLLAAHYGAPQRYIDVPDSYTEENCRYVAEQLESLAHALEEAYGRTLDLEDLKERVARSQRTLDKLAATLPLRRNRFVKNNMGLEMQHALVFHTLLGDPKAEQLATQMLEDYADAPEFHGVNLVWSATAPFFSVPLQKLVDVNPEQQIIASDMCFDQVTFDGWHHDGAHEPFLAMAERLIRNSYNGGGQHRADRMAELCEMTKADGAVVFCHWGCKETMGCAQLVKSTLERADFPCITLDGDGCNRANFPGGQAATRLGAFLEMLHARKDQRAAAHPQPAASPRDESDEQTVA</sequence>
<evidence type="ECO:0000313" key="3">
    <source>
        <dbReference type="EMBL" id="TGY63222.1"/>
    </source>
</evidence>
<protein>
    <submittedName>
        <fullName evidence="3">2-hydroxyacyl-CoA dehydratase</fullName>
    </submittedName>
</protein>
<dbReference type="Pfam" id="PF06050">
    <property type="entry name" value="HGD-D"/>
    <property type="match status" value="1"/>
</dbReference>
<dbReference type="OrthoDB" id="9810278at2"/>
<evidence type="ECO:0000256" key="1">
    <source>
        <dbReference type="ARBA" id="ARBA00005806"/>
    </source>
</evidence>
<accession>A0A4S2F422</accession>